<feature type="compositionally biased region" description="Polar residues" evidence="1">
    <location>
        <begin position="170"/>
        <end position="181"/>
    </location>
</feature>
<feature type="region of interest" description="Disordered" evidence="1">
    <location>
        <begin position="71"/>
        <end position="220"/>
    </location>
</feature>
<protein>
    <submittedName>
        <fullName evidence="2">AsnC family protein</fullName>
    </submittedName>
</protein>
<dbReference type="KEGG" id="sace:GIY23_16310"/>
<reference evidence="3" key="1">
    <citation type="submission" date="2019-11" db="EMBL/GenBank/DDBJ databases">
        <title>The complete genome sequence of Saccharopolyspora sp. E2A.</title>
        <authorList>
            <person name="Zhang G."/>
        </authorList>
    </citation>
    <scope>NUCLEOTIDE SEQUENCE [LARGE SCALE GENOMIC DNA]</scope>
    <source>
        <strain evidence="3">E2A</strain>
    </source>
</reference>
<accession>A0A5Q3QCX3</accession>
<feature type="compositionally biased region" description="Polar residues" evidence="1">
    <location>
        <begin position="86"/>
        <end position="102"/>
    </location>
</feature>
<dbReference type="EMBL" id="CP045929">
    <property type="protein sequence ID" value="QGK72342.1"/>
    <property type="molecule type" value="Genomic_DNA"/>
</dbReference>
<dbReference type="AlphaFoldDB" id="A0A5Q3QCX3"/>
<proteinExistence type="predicted"/>
<gene>
    <name evidence="2" type="ORF">GIY23_16310</name>
</gene>
<name>A0A5Q3QCX3_9PSEU</name>
<organism evidence="2 3">
    <name type="scientific">Allosaccharopolyspora coralli</name>
    <dbReference type="NCBI Taxonomy" id="2665642"/>
    <lineage>
        <taxon>Bacteria</taxon>
        <taxon>Bacillati</taxon>
        <taxon>Actinomycetota</taxon>
        <taxon>Actinomycetes</taxon>
        <taxon>Pseudonocardiales</taxon>
        <taxon>Pseudonocardiaceae</taxon>
        <taxon>Allosaccharopolyspora</taxon>
    </lineage>
</organism>
<keyword evidence="3" id="KW-1185">Reference proteome</keyword>
<evidence type="ECO:0000313" key="2">
    <source>
        <dbReference type="EMBL" id="QGK72342.1"/>
    </source>
</evidence>
<sequence>MDVRLLSAVAETGRAAVPDLAARLGMDVRDVASRLAALSGTGLPLVVGVECDTHAIRNAIAAANAWNQQHSGAYPAQPAGHPASHSAATPHSGSYPVQNQPSGPYPTQGRPGGPATPHSGPHPTQNQPSGPHPMQGQLSGGHRVPIGYAAASGPHGVAQPYTPQPPLAQGNAQPPQATGNTWGPPGSAAWTRGDQKTTEVAPVARPRTGSVGSKLDVDGPDGERMTIQLVEVVDPGDFLFTAAGHELQDGERSVVVHTELTNRGTQPLTSLPDQYLVLVAADGSSVAKSTVTLSSRPPHRIGVQPGETTGGHTLYVLPEDTVLSSLRWSPHPNDVQHTLTWDLSDL</sequence>
<dbReference type="Proteomes" id="UP000371041">
    <property type="component" value="Chromosome"/>
</dbReference>
<evidence type="ECO:0000313" key="3">
    <source>
        <dbReference type="Proteomes" id="UP000371041"/>
    </source>
</evidence>
<evidence type="ECO:0000256" key="1">
    <source>
        <dbReference type="SAM" id="MobiDB-lite"/>
    </source>
</evidence>